<gene>
    <name evidence="1" type="ORF">HETSPECPRED_002195</name>
</gene>
<comment type="caution">
    <text evidence="1">The sequence shown here is derived from an EMBL/GenBank/DDBJ whole genome shotgun (WGS) entry which is preliminary data.</text>
</comment>
<dbReference type="Proteomes" id="UP000664521">
    <property type="component" value="Unassembled WGS sequence"/>
</dbReference>
<reference evidence="1" key="1">
    <citation type="submission" date="2021-03" db="EMBL/GenBank/DDBJ databases">
        <authorList>
            <person name="Tagirdzhanova G."/>
        </authorList>
    </citation>
    <scope>NUCLEOTIDE SEQUENCE</scope>
</reference>
<dbReference type="EMBL" id="CAJPDS010000147">
    <property type="protein sequence ID" value="CAF9940191.1"/>
    <property type="molecule type" value="Genomic_DNA"/>
</dbReference>
<evidence type="ECO:0000313" key="2">
    <source>
        <dbReference type="Proteomes" id="UP000664521"/>
    </source>
</evidence>
<evidence type="ECO:0000313" key="1">
    <source>
        <dbReference type="EMBL" id="CAF9940191.1"/>
    </source>
</evidence>
<name>A0A8H3J3Q9_9LECA</name>
<organism evidence="1 2">
    <name type="scientific">Heterodermia speciosa</name>
    <dbReference type="NCBI Taxonomy" id="116794"/>
    <lineage>
        <taxon>Eukaryota</taxon>
        <taxon>Fungi</taxon>
        <taxon>Dikarya</taxon>
        <taxon>Ascomycota</taxon>
        <taxon>Pezizomycotina</taxon>
        <taxon>Lecanoromycetes</taxon>
        <taxon>OSLEUM clade</taxon>
        <taxon>Lecanoromycetidae</taxon>
        <taxon>Caliciales</taxon>
        <taxon>Physciaceae</taxon>
        <taxon>Heterodermia</taxon>
    </lineage>
</organism>
<dbReference type="OrthoDB" id="5334460at2759"/>
<accession>A0A8H3J3Q9</accession>
<protein>
    <submittedName>
        <fullName evidence="1">Uncharacterized protein</fullName>
    </submittedName>
</protein>
<keyword evidence="2" id="KW-1185">Reference proteome</keyword>
<dbReference type="AlphaFoldDB" id="A0A8H3J3Q9"/>
<proteinExistence type="predicted"/>
<sequence>MDMITLTPSLYFSSIVLLFFFLLPTPTTQVTVILRRFNDIHAQCTNLAPGICCRAPILPGEHAPGAPHPPSDINFLSLLASDIAAGWKRRGNIYGCSGYPYSTAHGPGNVHLQAWGPMRPAPEDNYFTGASYISVPAMVTDGGGGQSAWLQAEGVLGLVWGGGEWFAKGWSGPGATRRKRRRGIVSEEKGTVYATAPRSWVYPNSITVNGTEYTSGNTSALEYASADGTRLAVLADGD</sequence>